<feature type="transmembrane region" description="Helical" evidence="6">
    <location>
        <begin position="62"/>
        <end position="83"/>
    </location>
</feature>
<dbReference type="PANTHER" id="PTHR16002:SF4">
    <property type="entry name" value="TMEM248_TMEM219 DOMAIN-CONTAINING PROTEIN"/>
    <property type="match status" value="1"/>
</dbReference>
<dbReference type="EMBL" id="JH817372">
    <property type="protein sequence ID" value="EKC25824.1"/>
    <property type="molecule type" value="Genomic_DNA"/>
</dbReference>
<gene>
    <name evidence="8" type="ORF">CGI_10004211</name>
</gene>
<evidence type="ECO:0000313" key="8">
    <source>
        <dbReference type="EMBL" id="EKC25824.1"/>
    </source>
</evidence>
<dbReference type="AlphaFoldDB" id="K1Q349"/>
<protein>
    <submittedName>
        <fullName evidence="8">UPF0458 protein C7orf42-like protein</fullName>
    </submittedName>
</protein>
<organism evidence="8">
    <name type="scientific">Magallana gigas</name>
    <name type="common">Pacific oyster</name>
    <name type="synonym">Crassostrea gigas</name>
    <dbReference type="NCBI Taxonomy" id="29159"/>
    <lineage>
        <taxon>Eukaryota</taxon>
        <taxon>Metazoa</taxon>
        <taxon>Spiralia</taxon>
        <taxon>Lophotrochozoa</taxon>
        <taxon>Mollusca</taxon>
        <taxon>Bivalvia</taxon>
        <taxon>Autobranchia</taxon>
        <taxon>Pteriomorphia</taxon>
        <taxon>Ostreida</taxon>
        <taxon>Ostreoidea</taxon>
        <taxon>Ostreidae</taxon>
        <taxon>Magallana</taxon>
    </lineage>
</organism>
<evidence type="ECO:0000256" key="5">
    <source>
        <dbReference type="SAM" id="MobiDB-lite"/>
    </source>
</evidence>
<keyword evidence="3 6" id="KW-1133">Transmembrane helix</keyword>
<proteinExistence type="predicted"/>
<evidence type="ECO:0000256" key="2">
    <source>
        <dbReference type="ARBA" id="ARBA00022692"/>
    </source>
</evidence>
<evidence type="ECO:0000256" key="1">
    <source>
        <dbReference type="ARBA" id="ARBA00004370"/>
    </source>
</evidence>
<dbReference type="HOGENOM" id="CLU_620017_0_0_1"/>
<feature type="region of interest" description="Disordered" evidence="5">
    <location>
        <begin position="382"/>
        <end position="442"/>
    </location>
</feature>
<dbReference type="InterPro" id="IPR039493">
    <property type="entry name" value="TMEM248/TMEM219"/>
</dbReference>
<evidence type="ECO:0000256" key="4">
    <source>
        <dbReference type="ARBA" id="ARBA00023136"/>
    </source>
</evidence>
<dbReference type="PANTHER" id="PTHR16002">
    <property type="entry name" value="TRANSMEMBRANE PROTEIN 248-LIKE"/>
    <property type="match status" value="1"/>
</dbReference>
<name>K1Q349_MAGGI</name>
<dbReference type="InterPro" id="IPR039587">
    <property type="entry name" value="TMEM248/TMEM219_dom"/>
</dbReference>
<reference evidence="8" key="1">
    <citation type="journal article" date="2012" name="Nature">
        <title>The oyster genome reveals stress adaptation and complexity of shell formation.</title>
        <authorList>
            <person name="Zhang G."/>
            <person name="Fang X."/>
            <person name="Guo X."/>
            <person name="Li L."/>
            <person name="Luo R."/>
            <person name="Xu F."/>
            <person name="Yang P."/>
            <person name="Zhang L."/>
            <person name="Wang X."/>
            <person name="Qi H."/>
            <person name="Xiong Z."/>
            <person name="Que H."/>
            <person name="Xie Y."/>
            <person name="Holland P.W."/>
            <person name="Paps J."/>
            <person name="Zhu Y."/>
            <person name="Wu F."/>
            <person name="Chen Y."/>
            <person name="Wang J."/>
            <person name="Peng C."/>
            <person name="Meng J."/>
            <person name="Yang L."/>
            <person name="Liu J."/>
            <person name="Wen B."/>
            <person name="Zhang N."/>
            <person name="Huang Z."/>
            <person name="Zhu Q."/>
            <person name="Feng Y."/>
            <person name="Mount A."/>
            <person name="Hedgecock D."/>
            <person name="Xu Z."/>
            <person name="Liu Y."/>
            <person name="Domazet-Loso T."/>
            <person name="Du Y."/>
            <person name="Sun X."/>
            <person name="Zhang S."/>
            <person name="Liu B."/>
            <person name="Cheng P."/>
            <person name="Jiang X."/>
            <person name="Li J."/>
            <person name="Fan D."/>
            <person name="Wang W."/>
            <person name="Fu W."/>
            <person name="Wang T."/>
            <person name="Wang B."/>
            <person name="Zhang J."/>
            <person name="Peng Z."/>
            <person name="Li Y."/>
            <person name="Li N."/>
            <person name="Wang J."/>
            <person name="Chen M."/>
            <person name="He Y."/>
            <person name="Tan F."/>
            <person name="Song X."/>
            <person name="Zheng Q."/>
            <person name="Huang R."/>
            <person name="Yang H."/>
            <person name="Du X."/>
            <person name="Chen L."/>
            <person name="Yang M."/>
            <person name="Gaffney P.M."/>
            <person name="Wang S."/>
            <person name="Luo L."/>
            <person name="She Z."/>
            <person name="Ming Y."/>
            <person name="Huang W."/>
            <person name="Zhang S."/>
            <person name="Huang B."/>
            <person name="Zhang Y."/>
            <person name="Qu T."/>
            <person name="Ni P."/>
            <person name="Miao G."/>
            <person name="Wang J."/>
            <person name="Wang Q."/>
            <person name="Steinberg C.E."/>
            <person name="Wang H."/>
            <person name="Li N."/>
            <person name="Qian L."/>
            <person name="Zhang G."/>
            <person name="Li Y."/>
            <person name="Yang H."/>
            <person name="Liu X."/>
            <person name="Wang J."/>
            <person name="Yin Y."/>
            <person name="Wang J."/>
        </authorList>
    </citation>
    <scope>NUCLEOTIDE SEQUENCE [LARGE SCALE GENOMIC DNA]</scope>
    <source>
        <strain evidence="8">05x7-T-G4-1.051#20</strain>
    </source>
</reference>
<sequence>MTVADCLIFKISISPGAILADNINIAFALLAYFRGLKNITAMAFDCAICENLKSFFKNKPPMVLFVISLGAFALVLLTLAYIIKVQELPNPDLTKEWNHFFENFAEVEFCVLGNQTEDTITTTAEPKLSDTLLKLHDKVLKTTPPPIDEHVVNTSISMLIEVTPSQSDSFFNISNNVTTLLAAVNGSELGLRGMASKMSMNVSMMLPIKWNEAVCTDKNCQKIQILTCINFQGPASIFPSKRHFGGCTSTVGVTEGVTDYSSRMVGYPRSYTEENLCAHLPRVTMKYKLDPTMNMLLTLEDRSIINLHLMHTTYFLFVMFVTIICYALIRGHPATHKNKSGSYSEGEKRNHKRYWSDEYEEELDQGKTKKVKKYHADYSFNSGYNPFQKHQDHRNYDNPRYKGVNGSHSFGGYSSNTHHRDRHDDHRNQHHNHSSKISSYKN</sequence>
<evidence type="ECO:0000259" key="7">
    <source>
        <dbReference type="Pfam" id="PF14940"/>
    </source>
</evidence>
<feature type="compositionally biased region" description="Basic and acidic residues" evidence="5">
    <location>
        <begin position="389"/>
        <end position="400"/>
    </location>
</feature>
<dbReference type="GO" id="GO:0016020">
    <property type="term" value="C:membrane"/>
    <property type="evidence" value="ECO:0007669"/>
    <property type="project" value="UniProtKB-SubCell"/>
</dbReference>
<evidence type="ECO:0000256" key="3">
    <source>
        <dbReference type="ARBA" id="ARBA00022989"/>
    </source>
</evidence>
<comment type="subcellular location">
    <subcellularLocation>
        <location evidence="1">Membrane</location>
    </subcellularLocation>
</comment>
<feature type="domain" description="TMEM248/TMEM219" evidence="7">
    <location>
        <begin position="52"/>
        <end position="294"/>
    </location>
</feature>
<feature type="transmembrane region" description="Helical" evidence="6">
    <location>
        <begin position="12"/>
        <end position="33"/>
    </location>
</feature>
<accession>K1Q349</accession>
<dbReference type="Pfam" id="PF14940">
    <property type="entry name" value="TMEM219"/>
    <property type="match status" value="1"/>
</dbReference>
<feature type="transmembrane region" description="Helical" evidence="6">
    <location>
        <begin position="309"/>
        <end position="329"/>
    </location>
</feature>
<evidence type="ECO:0000256" key="6">
    <source>
        <dbReference type="SAM" id="Phobius"/>
    </source>
</evidence>
<dbReference type="InParanoid" id="K1Q349"/>
<keyword evidence="4 6" id="KW-0472">Membrane</keyword>
<keyword evidence="2 6" id="KW-0812">Transmembrane</keyword>